<dbReference type="EMBL" id="CAKXAJ010026285">
    <property type="protein sequence ID" value="CAH2265646.1"/>
    <property type="molecule type" value="Genomic_DNA"/>
</dbReference>
<dbReference type="PROSITE" id="PS00061">
    <property type="entry name" value="ADH_SHORT"/>
    <property type="match status" value="1"/>
</dbReference>
<evidence type="ECO:0000313" key="3">
    <source>
        <dbReference type="Proteomes" id="UP000838756"/>
    </source>
</evidence>
<protein>
    <submittedName>
        <fullName evidence="2">Jg15730 protein</fullName>
    </submittedName>
</protein>
<dbReference type="OrthoDB" id="47007at2759"/>
<reference evidence="2" key="1">
    <citation type="submission" date="2022-03" db="EMBL/GenBank/DDBJ databases">
        <authorList>
            <person name="Lindestad O."/>
        </authorList>
    </citation>
    <scope>NUCLEOTIDE SEQUENCE</scope>
</reference>
<keyword evidence="3" id="KW-1185">Reference proteome</keyword>
<dbReference type="PANTHER" id="PTHR43975">
    <property type="entry name" value="ZGC:101858"/>
    <property type="match status" value="1"/>
</dbReference>
<dbReference type="Pfam" id="PF13561">
    <property type="entry name" value="adh_short_C2"/>
    <property type="match status" value="1"/>
</dbReference>
<accession>A0A8S4SC59</accession>
<evidence type="ECO:0000313" key="2">
    <source>
        <dbReference type="EMBL" id="CAH2265646.1"/>
    </source>
</evidence>
<dbReference type="FunFam" id="3.40.50.720:FF:000084">
    <property type="entry name" value="Short-chain dehydrogenase reductase"/>
    <property type="match status" value="1"/>
</dbReference>
<dbReference type="PRINTS" id="PR00080">
    <property type="entry name" value="SDRFAMILY"/>
</dbReference>
<dbReference type="InterPro" id="IPR020904">
    <property type="entry name" value="Sc_DH/Rdtase_CS"/>
</dbReference>
<dbReference type="Gene3D" id="3.40.50.720">
    <property type="entry name" value="NAD(P)-binding Rossmann-like Domain"/>
    <property type="match status" value="1"/>
</dbReference>
<dbReference type="InterPro" id="IPR002347">
    <property type="entry name" value="SDR_fam"/>
</dbReference>
<dbReference type="Proteomes" id="UP000838756">
    <property type="component" value="Unassembled WGS sequence"/>
</dbReference>
<name>A0A8S4SC59_9NEOP</name>
<organism evidence="2 3">
    <name type="scientific">Pararge aegeria aegeria</name>
    <dbReference type="NCBI Taxonomy" id="348720"/>
    <lineage>
        <taxon>Eukaryota</taxon>
        <taxon>Metazoa</taxon>
        <taxon>Ecdysozoa</taxon>
        <taxon>Arthropoda</taxon>
        <taxon>Hexapoda</taxon>
        <taxon>Insecta</taxon>
        <taxon>Pterygota</taxon>
        <taxon>Neoptera</taxon>
        <taxon>Endopterygota</taxon>
        <taxon>Lepidoptera</taxon>
        <taxon>Glossata</taxon>
        <taxon>Ditrysia</taxon>
        <taxon>Papilionoidea</taxon>
        <taxon>Nymphalidae</taxon>
        <taxon>Satyrinae</taxon>
        <taxon>Satyrini</taxon>
        <taxon>Parargina</taxon>
        <taxon>Pararge</taxon>
    </lineage>
</organism>
<sequence length="249" mass="26177">MSFKDKVAIVTGASSGIGAAVAIAFSAEGASVAIVGRNQTKLAATASRCANSLVIQADVTNDDDARRIVNETIETFGKIDILINNAGGLSFGSIFDDKIMTAYDSTMALNLRAVFRMTSLAVPYLIKAKGNIVNVSSVAARTTQFALESIAYSVSKAGLDHFGACLAADLAEHGVRVNTISPGPVVTDIKANCGDTGSWDDLKPFTALNNVSQPEEIADLILFIASDKAKSITGSNYITDNGFLIKRYL</sequence>
<dbReference type="PANTHER" id="PTHR43975:SF2">
    <property type="entry name" value="EG:BACR7A4.14 PROTEIN-RELATED"/>
    <property type="match status" value="1"/>
</dbReference>
<dbReference type="InterPro" id="IPR036291">
    <property type="entry name" value="NAD(P)-bd_dom_sf"/>
</dbReference>
<dbReference type="PRINTS" id="PR00081">
    <property type="entry name" value="GDHRDH"/>
</dbReference>
<dbReference type="SUPFAM" id="SSF51735">
    <property type="entry name" value="NAD(P)-binding Rossmann-fold domains"/>
    <property type="match status" value="1"/>
</dbReference>
<comment type="caution">
    <text evidence="2">The sequence shown here is derived from an EMBL/GenBank/DDBJ whole genome shotgun (WGS) entry which is preliminary data.</text>
</comment>
<dbReference type="AlphaFoldDB" id="A0A8S4SC59"/>
<evidence type="ECO:0000256" key="1">
    <source>
        <dbReference type="ARBA" id="ARBA00023002"/>
    </source>
</evidence>
<gene>
    <name evidence="2" type="primary">jg15730</name>
    <name evidence="2" type="ORF">PAEG_LOCUS24985</name>
</gene>
<dbReference type="GO" id="GO:0016491">
    <property type="term" value="F:oxidoreductase activity"/>
    <property type="evidence" value="ECO:0007669"/>
    <property type="project" value="UniProtKB-KW"/>
</dbReference>
<keyword evidence="1" id="KW-0560">Oxidoreductase</keyword>
<proteinExistence type="predicted"/>